<evidence type="ECO:0000313" key="4">
    <source>
        <dbReference type="EMBL" id="VAW09655.1"/>
    </source>
</evidence>
<dbReference type="GO" id="GO:0005829">
    <property type="term" value="C:cytosol"/>
    <property type="evidence" value="ECO:0007669"/>
    <property type="project" value="TreeGrafter"/>
</dbReference>
<evidence type="ECO:0000259" key="2">
    <source>
        <dbReference type="Pfam" id="PF01968"/>
    </source>
</evidence>
<organism evidence="4">
    <name type="scientific">hydrothermal vent metagenome</name>
    <dbReference type="NCBI Taxonomy" id="652676"/>
    <lineage>
        <taxon>unclassified sequences</taxon>
        <taxon>metagenomes</taxon>
        <taxon>ecological metagenomes</taxon>
    </lineage>
</organism>
<dbReference type="InterPro" id="IPR008040">
    <property type="entry name" value="Hydant_A_N"/>
</dbReference>
<sequence>MAALVIASHPASGRFEIVTKSAEVNTLLVPSIARRAVARALPSALAGTNVEGPPTSTPTVNLRAFSFGVVETVTGMGVPNTRVGQWYPRVMYSVRLHSSYMTPEPSSHEPILAVDVGGTFTDLVVWDGRALSTGKTSSTPEDQSVGVIVGAGELLDGSVSRFVHGTTVATNALLERRGARTALITTEGFGDVIEIARQDRPSLYDSFSDPAPPLVARADRYEVSRGEPGTAIVGDSIMDADAIAVSLLYGYEHPEDEQAVEVALRARGVTAPISLSSSVAPEFREFERTATTVLNAYMAPETGRYLTRLSNRCALEGLPREFQVMRSSGGLINVVEAAKLPVSILLSGPAGGVVAAAALADSLGTSQVISFDMGGTSTDVCRIDDGRPDVTYERAVAGYPCRMPSVAIHTVGAGGGSIGWVDGGGSLRVGPRSAGALPGPAAYGRGGTNPTVTDANVIAGRIAAGAELAGQLEIQGDLAWGAVRTIAEPLGMSTAETALGMLTVVEEIMSGAIRKVSIDEGADPRGSVLVAFGGAGALHASAVAKRLDMRSVIVPRFAGVFSALGLLLSPPRIDLSRSIVVSGSSGMSTLESVGEELSAQGYQRCRAMGAHVDEVRLLVDARYVGQAHEQAVPYAVGDRWDLIAERFHIRHHERNGFSRPSDAIEVVTVRCETVGRPAMTWDDIPAAAPSGEPVRGSRKVLAASGETSARVYR</sequence>
<dbReference type="GO" id="GO:0017168">
    <property type="term" value="F:5-oxoprolinase (ATP-hydrolyzing) activity"/>
    <property type="evidence" value="ECO:0007669"/>
    <property type="project" value="TreeGrafter"/>
</dbReference>
<dbReference type="InterPro" id="IPR045079">
    <property type="entry name" value="Oxoprolinase-like"/>
</dbReference>
<proteinExistence type="predicted"/>
<evidence type="ECO:0000259" key="3">
    <source>
        <dbReference type="Pfam" id="PF05378"/>
    </source>
</evidence>
<dbReference type="InterPro" id="IPR002821">
    <property type="entry name" value="Hydantoinase_A"/>
</dbReference>
<reference evidence="4" key="1">
    <citation type="submission" date="2018-06" db="EMBL/GenBank/DDBJ databases">
        <authorList>
            <person name="Zhirakovskaya E."/>
        </authorList>
    </citation>
    <scope>NUCLEOTIDE SEQUENCE</scope>
</reference>
<dbReference type="Pfam" id="PF05378">
    <property type="entry name" value="Hydant_A_N"/>
    <property type="match status" value="1"/>
</dbReference>
<evidence type="ECO:0000256" key="1">
    <source>
        <dbReference type="SAM" id="MobiDB-lite"/>
    </source>
</evidence>
<dbReference type="EC" id="3.5.2.14" evidence="4"/>
<dbReference type="EMBL" id="UOEK01000625">
    <property type="protein sequence ID" value="VAW09655.1"/>
    <property type="molecule type" value="Genomic_DNA"/>
</dbReference>
<dbReference type="Pfam" id="PF01968">
    <property type="entry name" value="Hydantoinase_A"/>
    <property type="match status" value="1"/>
</dbReference>
<protein>
    <submittedName>
        <fullName evidence="4">N-methylhydantoinase A</fullName>
        <ecNumber evidence="4">3.5.2.14</ecNumber>
    </submittedName>
</protein>
<dbReference type="PANTHER" id="PTHR11365:SF23">
    <property type="entry name" value="HYPOTHETICAL 5-OXOPROLINASE (EUROFUNG)-RELATED"/>
    <property type="match status" value="1"/>
</dbReference>
<feature type="domain" description="Hydantoinase A/oxoprolinase" evidence="2">
    <location>
        <begin position="288"/>
        <end position="572"/>
    </location>
</feature>
<dbReference type="AlphaFoldDB" id="A0A3B0SUS5"/>
<feature type="region of interest" description="Disordered" evidence="1">
    <location>
        <begin position="684"/>
        <end position="713"/>
    </location>
</feature>
<gene>
    <name evidence="4" type="ORF">MNBD_ACTINO02-395</name>
</gene>
<dbReference type="GO" id="GO:0047423">
    <property type="term" value="F:N-methylhydantoinase (ATP-hydrolyzing) activity"/>
    <property type="evidence" value="ECO:0007669"/>
    <property type="project" value="UniProtKB-EC"/>
</dbReference>
<accession>A0A3B0SUS5</accession>
<feature type="domain" description="Hydantoinase/oxoprolinase N-terminal" evidence="3">
    <location>
        <begin position="112"/>
        <end position="266"/>
    </location>
</feature>
<keyword evidence="4" id="KW-0378">Hydrolase</keyword>
<dbReference type="GO" id="GO:0006749">
    <property type="term" value="P:glutathione metabolic process"/>
    <property type="evidence" value="ECO:0007669"/>
    <property type="project" value="TreeGrafter"/>
</dbReference>
<dbReference type="PANTHER" id="PTHR11365">
    <property type="entry name" value="5-OXOPROLINASE RELATED"/>
    <property type="match status" value="1"/>
</dbReference>
<feature type="non-terminal residue" evidence="4">
    <location>
        <position position="713"/>
    </location>
</feature>
<name>A0A3B0SUS5_9ZZZZ</name>